<comment type="pathway">
    <text evidence="1">Cofactor biosynthesis; ubiquinone biosynthesis.</text>
</comment>
<evidence type="ECO:0000256" key="2">
    <source>
        <dbReference type="ARBA" id="ARBA00009670"/>
    </source>
</evidence>
<dbReference type="InterPro" id="IPR004147">
    <property type="entry name" value="ABC1_dom"/>
</dbReference>
<accession>A0A8C6ZZE2</accession>
<dbReference type="AlphaFoldDB" id="A0A8C6ZZE2"/>
<dbReference type="GO" id="GO:0005524">
    <property type="term" value="F:ATP binding"/>
    <property type="evidence" value="ECO:0007669"/>
    <property type="project" value="UniProtKB-KW"/>
</dbReference>
<proteinExistence type="inferred from homology"/>
<feature type="compositionally biased region" description="Polar residues" evidence="6">
    <location>
        <begin position="46"/>
        <end position="66"/>
    </location>
</feature>
<dbReference type="CDD" id="cd13970">
    <property type="entry name" value="ABC1_ADCK3"/>
    <property type="match status" value="1"/>
</dbReference>
<feature type="domain" description="ABC1 atypical kinase-like" evidence="7">
    <location>
        <begin position="132"/>
        <end position="372"/>
    </location>
</feature>
<dbReference type="InterPro" id="IPR011009">
    <property type="entry name" value="Kinase-like_dom_sf"/>
</dbReference>
<protein>
    <submittedName>
        <fullName evidence="8">Atypical kinase COQ8B, mitochondrial-like</fullName>
    </submittedName>
</protein>
<evidence type="ECO:0000313" key="9">
    <source>
        <dbReference type="Proteomes" id="UP000694420"/>
    </source>
</evidence>
<comment type="similarity">
    <text evidence="2">Belongs to the protein kinase superfamily. ADCK protein kinase family.</text>
</comment>
<evidence type="ECO:0000256" key="1">
    <source>
        <dbReference type="ARBA" id="ARBA00004749"/>
    </source>
</evidence>
<dbReference type="GO" id="GO:0006744">
    <property type="term" value="P:ubiquinone biosynthetic process"/>
    <property type="evidence" value="ECO:0007669"/>
    <property type="project" value="TreeGrafter"/>
</dbReference>
<evidence type="ECO:0000259" key="7">
    <source>
        <dbReference type="Pfam" id="PF03109"/>
    </source>
</evidence>
<evidence type="ECO:0000256" key="5">
    <source>
        <dbReference type="ARBA" id="ARBA00022840"/>
    </source>
</evidence>
<keyword evidence="9" id="KW-1185">Reference proteome</keyword>
<name>A0A8C6ZZE2_NOTPE</name>
<reference evidence="8" key="1">
    <citation type="submission" date="2025-08" db="UniProtKB">
        <authorList>
            <consortium name="Ensembl"/>
        </authorList>
    </citation>
    <scope>IDENTIFICATION</scope>
</reference>
<keyword evidence="3" id="KW-0808">Transferase</keyword>
<feature type="region of interest" description="Disordered" evidence="6">
    <location>
        <begin position="476"/>
        <end position="498"/>
    </location>
</feature>
<gene>
    <name evidence="8" type="primary">LOC112958390</name>
</gene>
<sequence>LHPWGSTGIRPSRGDLQGSTWSMGIHPSRRDPHGSAGIHPIRGDPQGSTRSTQIRPIHTDPSNPHESTWIDPHGSTQSAWIHMDSLHAHGSAWIRLIHTDPHGSTGIPPLTVPPPADSSLLSPQLQRILERVRSGADFMPAWQATRVLAEELGPGWRRRVAAFAPSPFAAASLGQVHGATLPDGTALAVKIQYPGVARSIRSDVQNLLALLRLAKALPRGLFADNALRVLQQELEWECDYRREAECARTFRRLLQDDPFFVVPRVLPELSAGRVLTMELGMGIPLDRCRELRQELRDELGTQLLRLCLRELLEFRFMQTDPNWANYLYDAGKHRVTLLDFGASRSFPREFTDHYIEVVRAAADGDREKVLQKSRDLKFLTGFESKAQESAHAAAALALGEAFASPAPFDFGARGCGSRFQPLLPPLLRSRLAPPPDPAYSLHRKLAGTFLACVQLRARIRCRQLLEDAYARYRERARAEREHPEPPGAPRDHSGIPSA</sequence>
<evidence type="ECO:0000256" key="4">
    <source>
        <dbReference type="ARBA" id="ARBA00022741"/>
    </source>
</evidence>
<keyword evidence="5" id="KW-0067">ATP-binding</keyword>
<dbReference type="Proteomes" id="UP000694420">
    <property type="component" value="Unplaced"/>
</dbReference>
<dbReference type="InterPro" id="IPR034646">
    <property type="entry name" value="ADCK3_dom"/>
</dbReference>
<reference evidence="8" key="2">
    <citation type="submission" date="2025-09" db="UniProtKB">
        <authorList>
            <consortium name="Ensembl"/>
        </authorList>
    </citation>
    <scope>IDENTIFICATION</scope>
</reference>
<dbReference type="Pfam" id="PF03109">
    <property type="entry name" value="ABC1"/>
    <property type="match status" value="1"/>
</dbReference>
<dbReference type="InterPro" id="IPR051409">
    <property type="entry name" value="Atypical_kinase_ADCK"/>
</dbReference>
<feature type="region of interest" description="Disordered" evidence="6">
    <location>
        <begin position="1"/>
        <end position="74"/>
    </location>
</feature>
<dbReference type="PANTHER" id="PTHR43851">
    <property type="match status" value="1"/>
</dbReference>
<dbReference type="PANTHER" id="PTHR43851:SF4">
    <property type="entry name" value="ATYPICAL KINASE COQ8B, MITOCHONDRIAL"/>
    <property type="match status" value="1"/>
</dbReference>
<evidence type="ECO:0000256" key="6">
    <source>
        <dbReference type="SAM" id="MobiDB-lite"/>
    </source>
</evidence>
<evidence type="ECO:0000313" key="8">
    <source>
        <dbReference type="Ensembl" id="ENSNPEP00000021199.1"/>
    </source>
</evidence>
<evidence type="ECO:0000256" key="3">
    <source>
        <dbReference type="ARBA" id="ARBA00022679"/>
    </source>
</evidence>
<dbReference type="Ensembl" id="ENSNPET00000021744.1">
    <property type="protein sequence ID" value="ENSNPEP00000021199.1"/>
    <property type="gene ID" value="ENSNPEG00000015724.1"/>
</dbReference>
<dbReference type="GO" id="GO:0016740">
    <property type="term" value="F:transferase activity"/>
    <property type="evidence" value="ECO:0007669"/>
    <property type="project" value="UniProtKB-KW"/>
</dbReference>
<dbReference type="SUPFAM" id="SSF56112">
    <property type="entry name" value="Protein kinase-like (PK-like)"/>
    <property type="match status" value="1"/>
</dbReference>
<keyword evidence="4" id="KW-0547">Nucleotide-binding</keyword>
<organism evidence="8 9">
    <name type="scientific">Nothoprocta perdicaria</name>
    <name type="common">Chilean tinamou</name>
    <name type="synonym">Crypturus perdicarius</name>
    <dbReference type="NCBI Taxonomy" id="30464"/>
    <lineage>
        <taxon>Eukaryota</taxon>
        <taxon>Metazoa</taxon>
        <taxon>Chordata</taxon>
        <taxon>Craniata</taxon>
        <taxon>Vertebrata</taxon>
        <taxon>Euteleostomi</taxon>
        <taxon>Archelosauria</taxon>
        <taxon>Archosauria</taxon>
        <taxon>Dinosauria</taxon>
        <taxon>Saurischia</taxon>
        <taxon>Theropoda</taxon>
        <taxon>Coelurosauria</taxon>
        <taxon>Aves</taxon>
        <taxon>Palaeognathae</taxon>
        <taxon>Tinamiformes</taxon>
        <taxon>Tinamidae</taxon>
        <taxon>Nothoprocta</taxon>
    </lineage>
</organism>